<keyword evidence="6" id="KW-0732">Signal</keyword>
<dbReference type="InterPro" id="IPR029045">
    <property type="entry name" value="ClpP/crotonase-like_dom_sf"/>
</dbReference>
<dbReference type="GO" id="GO:0007165">
    <property type="term" value="P:signal transduction"/>
    <property type="evidence" value="ECO:0007669"/>
    <property type="project" value="TreeGrafter"/>
</dbReference>
<protein>
    <submittedName>
        <fullName evidence="8">S41 family peptidase</fullName>
    </submittedName>
</protein>
<dbReference type="RefSeq" id="WP_269720482.1">
    <property type="nucleotide sequence ID" value="NZ_CP101408.1"/>
</dbReference>
<evidence type="ECO:0000313" key="8">
    <source>
        <dbReference type="EMBL" id="MCZ7407112.1"/>
    </source>
</evidence>
<dbReference type="PANTHER" id="PTHR32060:SF30">
    <property type="entry name" value="CARBOXY-TERMINAL PROCESSING PROTEASE CTPA"/>
    <property type="match status" value="1"/>
</dbReference>
<dbReference type="InterPro" id="IPR005151">
    <property type="entry name" value="Tail-specific_protease"/>
</dbReference>
<sequence length="398" mass="43517">MIKNKKLTCFLVLMIFLCSFISYKAGKNSTAVTVQNTNSGATADYGSFKSFVDAIKEKYYFDIDYEKMNTEIKKAIFSSLGDPYTQYMTEKDMKELQKTSTGKFIGIGVQVSVNENGEVVVVAPIKGGPSQKAGIQAEDIIVKVNDEEVKKNDLESTIKLMRGNEEVGSEVKVTVKRIVDSKEKILDFTVKREEITTESVISKLLDNGTLYVQITNFAEKTGADFEKAVDEGISKGAKSLIIDLRNNPGGLLTSVKQVADKLLPESTIMKIVDSKGKETIEKASGKGIDLPIVVLINKGSASASEVLSVALHDNKKATLVGEKSFGKGIIQSIFPINNGGKTEGIKMTVAEYFGPNGTKIHKVGLEPDYKVEQKDYSKIGIEHLDSDSQLKKAIELLK</sequence>
<reference evidence="8" key="1">
    <citation type="submission" date="2022-07" db="EMBL/GenBank/DDBJ databases">
        <title>Parvimonas micra travels from the subgingival sulcus of the human oral cavity to the colorectal adenocarcinoma.</title>
        <authorList>
            <person name="Conde-Perez K."/>
            <person name="Buetas E."/>
            <person name="Aja-Macaya P."/>
            <person name="Martin-De Arribas E."/>
            <person name="Iglesias-Corras I."/>
            <person name="Trigo-Tasende N."/>
            <person name="Nasser-Ali M."/>
            <person name="Estevez L.S."/>
            <person name="Rumbo-Feal S."/>
            <person name="Otero-Alen B."/>
            <person name="Noguera J.F."/>
            <person name="Concha A."/>
            <person name="Pardinas-Lopez S."/>
            <person name="Carda-Dieguez M."/>
            <person name="Gomez-Randulfe I."/>
            <person name="Martinez-Lago N."/>
            <person name="Ladra S."/>
            <person name="Aparicio L.A."/>
            <person name="Bou G."/>
            <person name="Mira A."/>
            <person name="Vallejo J.A."/>
            <person name="Poza M."/>
        </authorList>
    </citation>
    <scope>NUCLEOTIDE SEQUENCE</scope>
    <source>
        <strain evidence="8">PM79KC-AC-4</strain>
    </source>
</reference>
<keyword evidence="3 5" id="KW-0378">Hydrolase</keyword>
<dbReference type="EMBL" id="JANDZV010000001">
    <property type="protein sequence ID" value="MCZ7407112.1"/>
    <property type="molecule type" value="Genomic_DNA"/>
</dbReference>
<dbReference type="GO" id="GO:0008236">
    <property type="term" value="F:serine-type peptidase activity"/>
    <property type="evidence" value="ECO:0007669"/>
    <property type="project" value="UniProtKB-KW"/>
</dbReference>
<comment type="caution">
    <text evidence="8">The sequence shown here is derived from an EMBL/GenBank/DDBJ whole genome shotgun (WGS) entry which is preliminary data.</text>
</comment>
<dbReference type="Pfam" id="PF03572">
    <property type="entry name" value="Peptidase_S41"/>
    <property type="match status" value="1"/>
</dbReference>
<dbReference type="GO" id="GO:0030288">
    <property type="term" value="C:outer membrane-bounded periplasmic space"/>
    <property type="evidence" value="ECO:0007669"/>
    <property type="project" value="TreeGrafter"/>
</dbReference>
<evidence type="ECO:0000313" key="9">
    <source>
        <dbReference type="Proteomes" id="UP001141458"/>
    </source>
</evidence>
<dbReference type="Gene3D" id="3.90.226.10">
    <property type="entry name" value="2-enoyl-CoA Hydratase, Chain A, domain 1"/>
    <property type="match status" value="1"/>
</dbReference>
<dbReference type="NCBIfam" id="TIGR00225">
    <property type="entry name" value="prc"/>
    <property type="match status" value="1"/>
</dbReference>
<dbReference type="SUPFAM" id="SSF50156">
    <property type="entry name" value="PDZ domain-like"/>
    <property type="match status" value="1"/>
</dbReference>
<feature type="chain" id="PRO_5040780116" evidence="6">
    <location>
        <begin position="25"/>
        <end position="398"/>
    </location>
</feature>
<comment type="similarity">
    <text evidence="1 5">Belongs to the peptidase S41A family.</text>
</comment>
<dbReference type="GO" id="GO:0006508">
    <property type="term" value="P:proteolysis"/>
    <property type="evidence" value="ECO:0007669"/>
    <property type="project" value="UniProtKB-KW"/>
</dbReference>
<gene>
    <name evidence="8" type="ORF">NND69_01830</name>
</gene>
<dbReference type="AlphaFoldDB" id="A0A9X3HB16"/>
<dbReference type="Proteomes" id="UP001141458">
    <property type="component" value="Unassembled WGS sequence"/>
</dbReference>
<organism evidence="8 9">
    <name type="scientific">Parvimonas micra</name>
    <dbReference type="NCBI Taxonomy" id="33033"/>
    <lineage>
        <taxon>Bacteria</taxon>
        <taxon>Bacillati</taxon>
        <taxon>Bacillota</taxon>
        <taxon>Tissierellia</taxon>
        <taxon>Tissierellales</taxon>
        <taxon>Peptoniphilaceae</taxon>
        <taxon>Parvimonas</taxon>
    </lineage>
</organism>
<evidence type="ECO:0000256" key="4">
    <source>
        <dbReference type="ARBA" id="ARBA00022825"/>
    </source>
</evidence>
<dbReference type="SMART" id="SM00228">
    <property type="entry name" value="PDZ"/>
    <property type="match status" value="1"/>
</dbReference>
<evidence type="ECO:0000256" key="2">
    <source>
        <dbReference type="ARBA" id="ARBA00022670"/>
    </source>
</evidence>
<evidence type="ECO:0000259" key="7">
    <source>
        <dbReference type="PROSITE" id="PS50106"/>
    </source>
</evidence>
<dbReference type="InterPro" id="IPR004447">
    <property type="entry name" value="Peptidase_S41A"/>
</dbReference>
<dbReference type="InterPro" id="IPR036034">
    <property type="entry name" value="PDZ_sf"/>
</dbReference>
<dbReference type="CDD" id="cd06782">
    <property type="entry name" value="cpPDZ_CPP-like"/>
    <property type="match status" value="1"/>
</dbReference>
<keyword evidence="4 5" id="KW-0720">Serine protease</keyword>
<evidence type="ECO:0000256" key="5">
    <source>
        <dbReference type="RuleBase" id="RU004404"/>
    </source>
</evidence>
<dbReference type="PANTHER" id="PTHR32060">
    <property type="entry name" value="TAIL-SPECIFIC PROTEASE"/>
    <property type="match status" value="1"/>
</dbReference>
<evidence type="ECO:0000256" key="6">
    <source>
        <dbReference type="SAM" id="SignalP"/>
    </source>
</evidence>
<feature type="domain" description="PDZ" evidence="7">
    <location>
        <begin position="93"/>
        <end position="162"/>
    </location>
</feature>
<accession>A0A9X3HB16</accession>
<dbReference type="PROSITE" id="PS50106">
    <property type="entry name" value="PDZ"/>
    <property type="match status" value="1"/>
</dbReference>
<dbReference type="Gene3D" id="2.30.42.10">
    <property type="match status" value="1"/>
</dbReference>
<dbReference type="Pfam" id="PF13180">
    <property type="entry name" value="PDZ_2"/>
    <property type="match status" value="1"/>
</dbReference>
<evidence type="ECO:0000256" key="1">
    <source>
        <dbReference type="ARBA" id="ARBA00009179"/>
    </source>
</evidence>
<dbReference type="SMART" id="SM00245">
    <property type="entry name" value="TSPc"/>
    <property type="match status" value="1"/>
</dbReference>
<keyword evidence="2 5" id="KW-0645">Protease</keyword>
<dbReference type="GO" id="GO:0004175">
    <property type="term" value="F:endopeptidase activity"/>
    <property type="evidence" value="ECO:0007669"/>
    <property type="project" value="TreeGrafter"/>
</dbReference>
<dbReference type="InterPro" id="IPR001478">
    <property type="entry name" value="PDZ"/>
</dbReference>
<dbReference type="CDD" id="cd07560">
    <property type="entry name" value="Peptidase_S41_CPP"/>
    <property type="match status" value="1"/>
</dbReference>
<dbReference type="Gene3D" id="3.30.750.44">
    <property type="match status" value="1"/>
</dbReference>
<proteinExistence type="inferred from homology"/>
<evidence type="ECO:0000256" key="3">
    <source>
        <dbReference type="ARBA" id="ARBA00022801"/>
    </source>
</evidence>
<name>A0A9X3HB16_9FIRM</name>
<feature type="signal peptide" evidence="6">
    <location>
        <begin position="1"/>
        <end position="24"/>
    </location>
</feature>
<dbReference type="SUPFAM" id="SSF52096">
    <property type="entry name" value="ClpP/crotonase"/>
    <property type="match status" value="1"/>
</dbReference>